<keyword evidence="2" id="KW-0378">Hydrolase</keyword>
<sequence>MINNSTGASSRVVVDFAGTDSLVSVPKNGDEVFKDECVFSFAARASSRVVVDFAGTDSLVSVPKNGDEVFKDECVFSFAAPDDKNGLLICLRTFLGVGLDFMDGYVRRTENSVF</sequence>
<protein>
    <submittedName>
        <fullName evidence="2 4">Ubiquitin carboxyl terminal hydrolase 5</fullName>
    </submittedName>
</protein>
<dbReference type="OrthoDB" id="361536at2759"/>
<dbReference type="Pfam" id="PF17807">
    <property type="entry name" value="zf-UBP_var"/>
    <property type="match status" value="2"/>
</dbReference>
<dbReference type="InterPro" id="IPR013083">
    <property type="entry name" value="Znf_RING/FYVE/PHD"/>
</dbReference>
<dbReference type="Gene3D" id="3.30.40.10">
    <property type="entry name" value="Zinc/RING finger domain, C3HC4 (zinc finger)"/>
    <property type="match status" value="1"/>
</dbReference>
<dbReference type="GO" id="GO:0016787">
    <property type="term" value="F:hydrolase activity"/>
    <property type="evidence" value="ECO:0007669"/>
    <property type="project" value="UniProtKB-KW"/>
</dbReference>
<dbReference type="Proteomes" id="UP000492820">
    <property type="component" value="Unassembled WGS sequence"/>
</dbReference>
<evidence type="ECO:0000313" key="2">
    <source>
        <dbReference type="EMBL" id="CDS25088.1"/>
    </source>
</evidence>
<dbReference type="EMBL" id="LK028713">
    <property type="protein sequence ID" value="CDS25088.1"/>
    <property type="molecule type" value="Genomic_DNA"/>
</dbReference>
<reference evidence="2" key="2">
    <citation type="submission" date="2014-06" db="EMBL/GenBank/DDBJ databases">
        <authorList>
            <person name="Aslett M."/>
        </authorList>
    </citation>
    <scope>NUCLEOTIDE SEQUENCE</scope>
</reference>
<dbReference type="WBParaSite" id="EgrG_002058800">
    <property type="protein sequence ID" value="EgrG_002058800"/>
    <property type="gene ID" value="EgrG_002058800"/>
</dbReference>
<feature type="domain" description="Ubiquitinyl hydrolase variant UBP zinc finger" evidence="1">
    <location>
        <begin position="60"/>
        <end position="114"/>
    </location>
</feature>
<feature type="domain" description="Ubiquitinyl hydrolase variant UBP zinc finger" evidence="1">
    <location>
        <begin position="23"/>
        <end position="45"/>
    </location>
</feature>
<accession>A0A068WY56</accession>
<evidence type="ECO:0000313" key="3">
    <source>
        <dbReference type="Proteomes" id="UP000492820"/>
    </source>
</evidence>
<name>A0A068WY56_ECHGR</name>
<dbReference type="AlphaFoldDB" id="A0A068WY56"/>
<dbReference type="InterPro" id="IPR041432">
    <property type="entry name" value="UBP13_Znf-UBP_var"/>
</dbReference>
<proteinExistence type="predicted"/>
<reference evidence="2 3" key="1">
    <citation type="journal article" date="2013" name="Nature">
        <title>The genomes of four tapeworm species reveal adaptations to parasitism.</title>
        <authorList>
            <person name="Tsai I.J."/>
            <person name="Zarowiecki M."/>
            <person name="Holroyd N."/>
            <person name="Garciarrubio A."/>
            <person name="Sanchez-Flores A."/>
            <person name="Brooks K.L."/>
            <person name="Tracey A."/>
            <person name="Bobes R.J."/>
            <person name="Fragoso G."/>
            <person name="Sciutto E."/>
            <person name="Aslett M."/>
            <person name="Beasley H."/>
            <person name="Bennett H.M."/>
            <person name="Cai J."/>
            <person name="Camicia F."/>
            <person name="Clark R."/>
            <person name="Cucher M."/>
            <person name="De Silva N."/>
            <person name="Day T.A."/>
            <person name="Deplazes P."/>
            <person name="Estrada K."/>
            <person name="Fernandez C."/>
            <person name="Holland P.W."/>
            <person name="Hou J."/>
            <person name="Hu S."/>
            <person name="Huckvale T."/>
            <person name="Hung S.S."/>
            <person name="Kamenetzky L."/>
            <person name="Keane J.A."/>
            <person name="Kiss F."/>
            <person name="Koziol U."/>
            <person name="Lambert O."/>
            <person name="Liu K."/>
            <person name="Luo X."/>
            <person name="Luo Y."/>
            <person name="Macchiaroli N."/>
            <person name="Nichol S."/>
            <person name="Paps J."/>
            <person name="Parkinson J."/>
            <person name="Pouchkina-Stantcheva N."/>
            <person name="Riddiford N."/>
            <person name="Rosenzvit M."/>
            <person name="Salinas G."/>
            <person name="Wasmuth J.D."/>
            <person name="Zamanian M."/>
            <person name="Zheng Y."/>
            <person name="Cai X."/>
            <person name="Soberon X."/>
            <person name="Olson P.D."/>
            <person name="Laclette J.P."/>
            <person name="Brehm K."/>
            <person name="Berriman M."/>
            <person name="Garciarrubio A."/>
            <person name="Bobes R.J."/>
            <person name="Fragoso G."/>
            <person name="Sanchez-Flores A."/>
            <person name="Estrada K."/>
            <person name="Cevallos M.A."/>
            <person name="Morett E."/>
            <person name="Gonzalez V."/>
            <person name="Portillo T."/>
            <person name="Ochoa-Leyva A."/>
            <person name="Jose M.V."/>
            <person name="Sciutto E."/>
            <person name="Landa A."/>
            <person name="Jimenez L."/>
            <person name="Valdes V."/>
            <person name="Carrero J.C."/>
            <person name="Larralde C."/>
            <person name="Morales-Montor J."/>
            <person name="Limon-Lason J."/>
            <person name="Soberon X."/>
            <person name="Laclette J.P."/>
        </authorList>
    </citation>
    <scope>NUCLEOTIDE SEQUENCE [LARGE SCALE GENOMIC DNA]</scope>
</reference>
<gene>
    <name evidence="2" type="ORF">EgrG_002058800</name>
</gene>
<organism evidence="2">
    <name type="scientific">Echinococcus granulosus</name>
    <name type="common">Hydatid tapeworm</name>
    <dbReference type="NCBI Taxonomy" id="6210"/>
    <lineage>
        <taxon>Eukaryota</taxon>
        <taxon>Metazoa</taxon>
        <taxon>Spiralia</taxon>
        <taxon>Lophotrochozoa</taxon>
        <taxon>Platyhelminthes</taxon>
        <taxon>Cestoda</taxon>
        <taxon>Eucestoda</taxon>
        <taxon>Cyclophyllidea</taxon>
        <taxon>Taeniidae</taxon>
        <taxon>Echinococcus</taxon>
        <taxon>Echinococcus granulosus group</taxon>
    </lineage>
</organism>
<evidence type="ECO:0000259" key="1">
    <source>
        <dbReference type="Pfam" id="PF17807"/>
    </source>
</evidence>
<reference evidence="4" key="3">
    <citation type="submission" date="2020-10" db="UniProtKB">
        <authorList>
            <consortium name="WormBaseParasite"/>
        </authorList>
    </citation>
    <scope>IDENTIFICATION</scope>
</reference>
<evidence type="ECO:0000313" key="4">
    <source>
        <dbReference type="WBParaSite" id="EgrG_002058800"/>
    </source>
</evidence>